<evidence type="ECO:0000256" key="2">
    <source>
        <dbReference type="ARBA" id="ARBA00023043"/>
    </source>
</evidence>
<dbReference type="Proteomes" id="UP001285441">
    <property type="component" value="Unassembled WGS sequence"/>
</dbReference>
<evidence type="ECO:0000313" key="4">
    <source>
        <dbReference type="EMBL" id="KAK3393871.1"/>
    </source>
</evidence>
<keyword evidence="5" id="KW-1185">Reference proteome</keyword>
<keyword evidence="1" id="KW-0677">Repeat</keyword>
<dbReference type="SMART" id="SM00248">
    <property type="entry name" value="ANK"/>
    <property type="match status" value="6"/>
</dbReference>
<dbReference type="EMBL" id="JAULSW010000001">
    <property type="protein sequence ID" value="KAK3393871.1"/>
    <property type="molecule type" value="Genomic_DNA"/>
</dbReference>
<organism evidence="4 5">
    <name type="scientific">Podospora didyma</name>
    <dbReference type="NCBI Taxonomy" id="330526"/>
    <lineage>
        <taxon>Eukaryota</taxon>
        <taxon>Fungi</taxon>
        <taxon>Dikarya</taxon>
        <taxon>Ascomycota</taxon>
        <taxon>Pezizomycotina</taxon>
        <taxon>Sordariomycetes</taxon>
        <taxon>Sordariomycetidae</taxon>
        <taxon>Sordariales</taxon>
        <taxon>Podosporaceae</taxon>
        <taxon>Podospora</taxon>
    </lineage>
</organism>
<dbReference type="PROSITE" id="PS50088">
    <property type="entry name" value="ANK_REPEAT"/>
    <property type="match status" value="3"/>
</dbReference>
<feature type="repeat" description="ANK" evidence="3">
    <location>
        <begin position="306"/>
        <end position="329"/>
    </location>
</feature>
<sequence>MAYSCRPLTVGELCVAISIEDDDTDLDPSNLVTDPWNVLKLGGSLLAVNHESGRVGFAHGSVPEFLLAEDRSDLESSSGHRFILPAAEANSSIASVCLRYLQFPTVVAQMARTLQKAVGPPYQEGLALHSLSSCLPYDAQTKGTQQEAVGQLYEEQFAFLPYAARFWSVHAQRITVDVAGGAIGDKRQRMETRDHIERFVLNWARAPASPLHRLSRTIFSETLRKALQLGWSPDVRGGLLSSTPLHEASKFGSTVLARLLLDGGASVDSKDTLGRTPLFYASQAGMLPFVELLLDYGAKVNETDRYSTSPLHEASRYGHVSVVKALLSRWPSGGSNLDRAGHTPPSVALQLRTLDTSCAGVLLQSGATILPTDLLVLSNYQLVSLLEAIVRRSHQTLDRADSSHDILSESYMIRDIKLLERLLDLGLLARSDKIDGSNSLCKALRAQPSSLGYTPYINDQTMTLNASRALLLHGAMCLEGIGEPCLHCLPSFYNEEQTLDLVKLILDAGCAIEAENSKGYTPFLRAVRANKLGLASTFLSAGASARLDSFDERLGFLDGFSLNAKDRKGRTILHKLAECPVGNETAAMVNWVMKHGGDPLVTDVEGRNPLSLIIGGWGTPYAQGYLGSKAYDDAVLDMARSMPPGSVKAPLSSLVHQNKSQWSLADSCHYEYMLKELRRVAGNDDCSDDDM</sequence>
<reference evidence="4" key="1">
    <citation type="journal article" date="2023" name="Mol. Phylogenet. Evol.">
        <title>Genome-scale phylogeny and comparative genomics of the fungal order Sordariales.</title>
        <authorList>
            <person name="Hensen N."/>
            <person name="Bonometti L."/>
            <person name="Westerberg I."/>
            <person name="Brannstrom I.O."/>
            <person name="Guillou S."/>
            <person name="Cros-Aarteil S."/>
            <person name="Calhoun S."/>
            <person name="Haridas S."/>
            <person name="Kuo A."/>
            <person name="Mondo S."/>
            <person name="Pangilinan J."/>
            <person name="Riley R."/>
            <person name="LaButti K."/>
            <person name="Andreopoulos B."/>
            <person name="Lipzen A."/>
            <person name="Chen C."/>
            <person name="Yan M."/>
            <person name="Daum C."/>
            <person name="Ng V."/>
            <person name="Clum A."/>
            <person name="Steindorff A."/>
            <person name="Ohm R.A."/>
            <person name="Martin F."/>
            <person name="Silar P."/>
            <person name="Natvig D.O."/>
            <person name="Lalanne C."/>
            <person name="Gautier V."/>
            <person name="Ament-Velasquez S.L."/>
            <person name="Kruys A."/>
            <person name="Hutchinson M.I."/>
            <person name="Powell A.J."/>
            <person name="Barry K."/>
            <person name="Miller A.N."/>
            <person name="Grigoriev I.V."/>
            <person name="Debuchy R."/>
            <person name="Gladieux P."/>
            <person name="Hiltunen Thoren M."/>
            <person name="Johannesson H."/>
        </authorList>
    </citation>
    <scope>NUCLEOTIDE SEQUENCE</scope>
    <source>
        <strain evidence="4">CBS 232.78</strain>
    </source>
</reference>
<dbReference type="PROSITE" id="PS50297">
    <property type="entry name" value="ANK_REP_REGION"/>
    <property type="match status" value="3"/>
</dbReference>
<evidence type="ECO:0000313" key="5">
    <source>
        <dbReference type="Proteomes" id="UP001285441"/>
    </source>
</evidence>
<name>A0AAE0P5V8_9PEZI</name>
<proteinExistence type="predicted"/>
<keyword evidence="2 3" id="KW-0040">ANK repeat</keyword>
<reference evidence="4" key="2">
    <citation type="submission" date="2023-06" db="EMBL/GenBank/DDBJ databases">
        <authorList>
            <consortium name="Lawrence Berkeley National Laboratory"/>
            <person name="Haridas S."/>
            <person name="Hensen N."/>
            <person name="Bonometti L."/>
            <person name="Westerberg I."/>
            <person name="Brannstrom I.O."/>
            <person name="Guillou S."/>
            <person name="Cros-Aarteil S."/>
            <person name="Calhoun S."/>
            <person name="Kuo A."/>
            <person name="Mondo S."/>
            <person name="Pangilinan J."/>
            <person name="Riley R."/>
            <person name="LaButti K."/>
            <person name="Andreopoulos B."/>
            <person name="Lipzen A."/>
            <person name="Chen C."/>
            <person name="Yanf M."/>
            <person name="Daum C."/>
            <person name="Ng V."/>
            <person name="Clum A."/>
            <person name="Steindorff A."/>
            <person name="Ohm R."/>
            <person name="Martin F."/>
            <person name="Silar P."/>
            <person name="Natvig D."/>
            <person name="Lalanne C."/>
            <person name="Gautier V."/>
            <person name="Ament-velasquez S.L."/>
            <person name="Kruys A."/>
            <person name="Hutchinson M.I."/>
            <person name="Powell A.J."/>
            <person name="Barry K."/>
            <person name="Miller A.N."/>
            <person name="Grigoriev I.V."/>
            <person name="Debuchy R."/>
            <person name="Gladieux P."/>
            <person name="Thoren M.H."/>
            <person name="Johannesson H."/>
        </authorList>
    </citation>
    <scope>NUCLEOTIDE SEQUENCE</scope>
    <source>
        <strain evidence="4">CBS 232.78</strain>
    </source>
</reference>
<dbReference type="Gene3D" id="1.25.40.20">
    <property type="entry name" value="Ankyrin repeat-containing domain"/>
    <property type="match status" value="2"/>
</dbReference>
<gene>
    <name evidence="4" type="ORF">B0H63DRAFT_517033</name>
</gene>
<dbReference type="SUPFAM" id="SSF48403">
    <property type="entry name" value="Ankyrin repeat"/>
    <property type="match status" value="1"/>
</dbReference>
<protein>
    <submittedName>
        <fullName evidence="4">Ankyrin repeat-containing domain protein</fullName>
    </submittedName>
</protein>
<dbReference type="AlphaFoldDB" id="A0AAE0P5V8"/>
<evidence type="ECO:0000256" key="3">
    <source>
        <dbReference type="PROSITE-ProRule" id="PRU00023"/>
    </source>
</evidence>
<feature type="repeat" description="ANK" evidence="3">
    <location>
        <begin position="273"/>
        <end position="305"/>
    </location>
</feature>
<feature type="repeat" description="ANK" evidence="3">
    <location>
        <begin position="240"/>
        <end position="272"/>
    </location>
</feature>
<evidence type="ECO:0000256" key="1">
    <source>
        <dbReference type="ARBA" id="ARBA00022737"/>
    </source>
</evidence>
<accession>A0AAE0P5V8</accession>
<dbReference type="InterPro" id="IPR002110">
    <property type="entry name" value="Ankyrin_rpt"/>
</dbReference>
<dbReference type="Pfam" id="PF00023">
    <property type="entry name" value="Ank"/>
    <property type="match status" value="1"/>
</dbReference>
<comment type="caution">
    <text evidence="4">The sequence shown here is derived from an EMBL/GenBank/DDBJ whole genome shotgun (WGS) entry which is preliminary data.</text>
</comment>
<dbReference type="PANTHER" id="PTHR24198">
    <property type="entry name" value="ANKYRIN REPEAT AND PROTEIN KINASE DOMAIN-CONTAINING PROTEIN"/>
    <property type="match status" value="1"/>
</dbReference>
<dbReference type="Pfam" id="PF12796">
    <property type="entry name" value="Ank_2"/>
    <property type="match status" value="1"/>
</dbReference>
<dbReference type="PANTHER" id="PTHR24198:SF165">
    <property type="entry name" value="ANKYRIN REPEAT-CONTAINING PROTEIN-RELATED"/>
    <property type="match status" value="1"/>
</dbReference>
<dbReference type="InterPro" id="IPR036770">
    <property type="entry name" value="Ankyrin_rpt-contain_sf"/>
</dbReference>